<comment type="caution">
    <text evidence="1">The sequence shown here is derived from an EMBL/GenBank/DDBJ whole genome shotgun (WGS) entry which is preliminary data.</text>
</comment>
<dbReference type="Proteomes" id="UP000288805">
    <property type="component" value="Unassembled WGS sequence"/>
</dbReference>
<evidence type="ECO:0000313" key="2">
    <source>
        <dbReference type="Proteomes" id="UP000288805"/>
    </source>
</evidence>
<organism evidence="1 2">
    <name type="scientific">Vitis vinifera</name>
    <name type="common">Grape</name>
    <dbReference type="NCBI Taxonomy" id="29760"/>
    <lineage>
        <taxon>Eukaryota</taxon>
        <taxon>Viridiplantae</taxon>
        <taxon>Streptophyta</taxon>
        <taxon>Embryophyta</taxon>
        <taxon>Tracheophyta</taxon>
        <taxon>Spermatophyta</taxon>
        <taxon>Magnoliopsida</taxon>
        <taxon>eudicotyledons</taxon>
        <taxon>Gunneridae</taxon>
        <taxon>Pentapetalae</taxon>
        <taxon>rosids</taxon>
        <taxon>Vitales</taxon>
        <taxon>Vitaceae</taxon>
        <taxon>Viteae</taxon>
        <taxon>Vitis</taxon>
    </lineage>
</organism>
<gene>
    <name evidence="1" type="ORF">CK203_073422</name>
</gene>
<reference evidence="1 2" key="1">
    <citation type="journal article" date="2018" name="PLoS Genet.">
        <title>Population sequencing reveals clonal diversity and ancestral inbreeding in the grapevine cultivar Chardonnay.</title>
        <authorList>
            <person name="Roach M.J."/>
            <person name="Johnson D.L."/>
            <person name="Bohlmann J."/>
            <person name="van Vuuren H.J."/>
            <person name="Jones S.J."/>
            <person name="Pretorius I.S."/>
            <person name="Schmidt S.A."/>
            <person name="Borneman A.R."/>
        </authorList>
    </citation>
    <scope>NUCLEOTIDE SEQUENCE [LARGE SCALE GENOMIC DNA]</scope>
    <source>
        <strain evidence="2">cv. Chardonnay</strain>
        <tissue evidence="1">Leaf</tissue>
    </source>
</reference>
<evidence type="ECO:0000313" key="1">
    <source>
        <dbReference type="EMBL" id="RVW48102.1"/>
    </source>
</evidence>
<name>A0A438EK91_VITVI</name>
<proteinExistence type="predicted"/>
<dbReference type="EMBL" id="QGNW01001257">
    <property type="protein sequence ID" value="RVW48102.1"/>
    <property type="molecule type" value="Genomic_DNA"/>
</dbReference>
<accession>A0A438EK91</accession>
<protein>
    <submittedName>
        <fullName evidence="1">Uncharacterized protein</fullName>
    </submittedName>
</protein>
<dbReference type="AlphaFoldDB" id="A0A438EK91"/>
<sequence length="46" mass="4870">MKVVSRPLLGDTLVIAGTLCIAMSNVGEVGNLPLPPSLYLIHLKQP</sequence>